<name>A0ABT1PPP9_9ACTN</name>
<accession>A0ABT1PPP9</accession>
<dbReference type="PANTHER" id="PTHR36108:SF13">
    <property type="entry name" value="COLOSSIN-B-RELATED"/>
    <property type="match status" value="1"/>
</dbReference>
<reference evidence="4" key="1">
    <citation type="submission" date="2022-06" db="EMBL/GenBank/DDBJ databases">
        <title>Draft genome sequence of Streptomyces sp. RB6PN25 isolated from peat swamp forest in Thailand.</title>
        <authorList>
            <person name="Duangmal K."/>
            <person name="Klaysubun C."/>
        </authorList>
    </citation>
    <scope>NUCLEOTIDE SEQUENCE</scope>
    <source>
        <strain evidence="4">RB6PN25</strain>
    </source>
</reference>
<evidence type="ECO:0000313" key="5">
    <source>
        <dbReference type="Proteomes" id="UP001057702"/>
    </source>
</evidence>
<evidence type="ECO:0000256" key="1">
    <source>
        <dbReference type="ARBA" id="ARBA00007257"/>
    </source>
</evidence>
<dbReference type="Gene3D" id="2.60.40.10">
    <property type="entry name" value="Immunoglobulins"/>
    <property type="match status" value="1"/>
</dbReference>
<dbReference type="InterPro" id="IPR013783">
    <property type="entry name" value="Ig-like_fold"/>
</dbReference>
<dbReference type="SUPFAM" id="SSF49464">
    <property type="entry name" value="Carboxypeptidase regulatory domain-like"/>
    <property type="match status" value="2"/>
</dbReference>
<comment type="caution">
    <text evidence="4">The sequence shown here is derived from an EMBL/GenBank/DDBJ whole genome shotgun (WGS) entry which is preliminary data.</text>
</comment>
<dbReference type="Gene3D" id="2.60.40.1120">
    <property type="entry name" value="Carboxypeptidase-like, regulatory domain"/>
    <property type="match status" value="2"/>
</dbReference>
<dbReference type="PANTHER" id="PTHR36108">
    <property type="entry name" value="COLOSSIN-B-RELATED"/>
    <property type="match status" value="1"/>
</dbReference>
<keyword evidence="3" id="KW-0732">Signal</keyword>
<sequence>MNGGEGAPVPRATLTLIDLNGRQVGRASAQADGGYALTAPGSGSYVLIAAADGHQPQAATVVVGDQPLSYDLVLSGTAGLAGAVRDAAAATPVAGAMVVVTDVRGEVVASATTGGDGTFGLQELVAGAFTLAVSAPGYRPTAVPVEVAASGTTRCEVELRAGARLLGVVRAGGAGTPLADARVTLVDAAGNVVAATTTADDGGYTFTDLAEGDYTVIASGYPPVATSVTLDGTGESGFDMTLVHPED</sequence>
<dbReference type="Proteomes" id="UP001057702">
    <property type="component" value="Unassembled WGS sequence"/>
</dbReference>
<dbReference type="SUPFAM" id="SSF49478">
    <property type="entry name" value="Cna protein B-type domain"/>
    <property type="match status" value="1"/>
</dbReference>
<evidence type="ECO:0000256" key="2">
    <source>
        <dbReference type="ARBA" id="ARBA00022525"/>
    </source>
</evidence>
<comment type="similarity">
    <text evidence="1">Belongs to the serine-aspartate repeat-containing protein (SDr) family.</text>
</comment>
<keyword evidence="2" id="KW-0964">Secreted</keyword>
<evidence type="ECO:0000313" key="4">
    <source>
        <dbReference type="EMBL" id="MCQ4079646.1"/>
    </source>
</evidence>
<organism evidence="4 5">
    <name type="scientific">Streptomyces humicola</name>
    <dbReference type="NCBI Taxonomy" id="2953240"/>
    <lineage>
        <taxon>Bacteria</taxon>
        <taxon>Bacillati</taxon>
        <taxon>Actinomycetota</taxon>
        <taxon>Actinomycetes</taxon>
        <taxon>Kitasatosporales</taxon>
        <taxon>Streptomycetaceae</taxon>
        <taxon>Streptomyces</taxon>
    </lineage>
</organism>
<evidence type="ECO:0000256" key="3">
    <source>
        <dbReference type="ARBA" id="ARBA00022729"/>
    </source>
</evidence>
<dbReference type="RefSeq" id="WP_255918533.1">
    <property type="nucleotide sequence ID" value="NZ_JANFNG010000001.1"/>
</dbReference>
<dbReference type="Pfam" id="PF13620">
    <property type="entry name" value="CarboxypepD_reg"/>
    <property type="match status" value="3"/>
</dbReference>
<keyword evidence="5" id="KW-1185">Reference proteome</keyword>
<gene>
    <name evidence="4" type="ORF">NGB36_03285</name>
</gene>
<protein>
    <submittedName>
        <fullName evidence="4">Carboxypeptidase-like regulatory domain-containing protein</fullName>
    </submittedName>
</protein>
<dbReference type="InterPro" id="IPR008969">
    <property type="entry name" value="CarboxyPept-like_regulatory"/>
</dbReference>
<dbReference type="EMBL" id="JANFNG010000001">
    <property type="protein sequence ID" value="MCQ4079646.1"/>
    <property type="molecule type" value="Genomic_DNA"/>
</dbReference>
<proteinExistence type="inferred from homology"/>